<gene>
    <name evidence="1" type="ORF">DVT68_08605</name>
</gene>
<dbReference type="AlphaFoldDB" id="A0A370K7F0"/>
<organism evidence="1 2">
    <name type="scientific">Dyella solisilvae</name>
    <dbReference type="NCBI Taxonomy" id="1920168"/>
    <lineage>
        <taxon>Bacteria</taxon>
        <taxon>Pseudomonadati</taxon>
        <taxon>Pseudomonadota</taxon>
        <taxon>Gammaproteobacteria</taxon>
        <taxon>Lysobacterales</taxon>
        <taxon>Rhodanobacteraceae</taxon>
        <taxon>Dyella</taxon>
    </lineage>
</organism>
<name>A0A370K7F0_9GAMM</name>
<comment type="caution">
    <text evidence="1">The sequence shown here is derived from an EMBL/GenBank/DDBJ whole genome shotgun (WGS) entry which is preliminary data.</text>
</comment>
<evidence type="ECO:0000313" key="2">
    <source>
        <dbReference type="Proteomes" id="UP000254711"/>
    </source>
</evidence>
<protein>
    <submittedName>
        <fullName evidence="1">Uncharacterized protein</fullName>
    </submittedName>
</protein>
<dbReference type="Proteomes" id="UP000254711">
    <property type="component" value="Unassembled WGS sequence"/>
</dbReference>
<proteinExistence type="predicted"/>
<dbReference type="EMBL" id="QQSY01000002">
    <property type="protein sequence ID" value="RDI98579.1"/>
    <property type="molecule type" value="Genomic_DNA"/>
</dbReference>
<sequence length="87" mass="9409">MALGSWLLALGSWLLALGSWLLTSPPLWRERAGGGIARRVAGMDAGQWIVRAGRPVDPPRLLTAPPQGRAIGVAFLLVTSLWPRKEK</sequence>
<reference evidence="1 2" key="1">
    <citation type="submission" date="2018-07" db="EMBL/GenBank/DDBJ databases">
        <title>Dyella solisilvae sp. nov., isolated from the pine and broad-leaved mixed forest soil.</title>
        <authorList>
            <person name="Gao Z."/>
            <person name="Qiu L."/>
        </authorList>
    </citation>
    <scope>NUCLEOTIDE SEQUENCE [LARGE SCALE GENOMIC DNA]</scope>
    <source>
        <strain evidence="1 2">DHG54</strain>
    </source>
</reference>
<evidence type="ECO:0000313" key="1">
    <source>
        <dbReference type="EMBL" id="RDI98579.1"/>
    </source>
</evidence>
<keyword evidence="2" id="KW-1185">Reference proteome</keyword>
<accession>A0A370K7F0</accession>